<dbReference type="AlphaFoldDB" id="A0A0R0FXA4"/>
<evidence type="ECO:0000313" key="3">
    <source>
        <dbReference type="Proteomes" id="UP000008827"/>
    </source>
</evidence>
<dbReference type="InParanoid" id="A0A0R0FXA4"/>
<name>A0A0R0FXA4_SOYBN</name>
<protein>
    <submittedName>
        <fullName evidence="1 2">Uncharacterized protein</fullName>
    </submittedName>
</protein>
<evidence type="ECO:0000313" key="2">
    <source>
        <dbReference type="EnsemblPlants" id="KRH10906"/>
    </source>
</evidence>
<organism evidence="1">
    <name type="scientific">Glycine max</name>
    <name type="common">Soybean</name>
    <name type="synonym">Glycine hispida</name>
    <dbReference type="NCBI Taxonomy" id="3847"/>
    <lineage>
        <taxon>Eukaryota</taxon>
        <taxon>Viridiplantae</taxon>
        <taxon>Streptophyta</taxon>
        <taxon>Embryophyta</taxon>
        <taxon>Tracheophyta</taxon>
        <taxon>Spermatophyta</taxon>
        <taxon>Magnoliopsida</taxon>
        <taxon>eudicotyledons</taxon>
        <taxon>Gunneridae</taxon>
        <taxon>Pentapetalae</taxon>
        <taxon>rosids</taxon>
        <taxon>fabids</taxon>
        <taxon>Fabales</taxon>
        <taxon>Fabaceae</taxon>
        <taxon>Papilionoideae</taxon>
        <taxon>50 kb inversion clade</taxon>
        <taxon>NPAAA clade</taxon>
        <taxon>indigoferoid/millettioid clade</taxon>
        <taxon>Phaseoleae</taxon>
        <taxon>Glycine</taxon>
        <taxon>Glycine subgen. Soja</taxon>
    </lineage>
</organism>
<proteinExistence type="predicted"/>
<gene>
    <name evidence="1" type="ORF">GLYMA_15G075900</name>
</gene>
<reference evidence="1 2" key="1">
    <citation type="journal article" date="2010" name="Nature">
        <title>Genome sequence of the palaeopolyploid soybean.</title>
        <authorList>
            <person name="Schmutz J."/>
            <person name="Cannon S.B."/>
            <person name="Schlueter J."/>
            <person name="Ma J."/>
            <person name="Mitros T."/>
            <person name="Nelson W."/>
            <person name="Hyten D.L."/>
            <person name="Song Q."/>
            <person name="Thelen J.J."/>
            <person name="Cheng J."/>
            <person name="Xu D."/>
            <person name="Hellsten U."/>
            <person name="May G.D."/>
            <person name="Yu Y."/>
            <person name="Sakurai T."/>
            <person name="Umezawa T."/>
            <person name="Bhattacharyya M.K."/>
            <person name="Sandhu D."/>
            <person name="Valliyodan B."/>
            <person name="Lindquist E."/>
            <person name="Peto M."/>
            <person name="Grant D."/>
            <person name="Shu S."/>
            <person name="Goodstein D."/>
            <person name="Barry K."/>
            <person name="Futrell-Griggs M."/>
            <person name="Abernathy B."/>
            <person name="Du J."/>
            <person name="Tian Z."/>
            <person name="Zhu L."/>
            <person name="Gill N."/>
            <person name="Joshi T."/>
            <person name="Libault M."/>
            <person name="Sethuraman A."/>
            <person name="Zhang X.-C."/>
            <person name="Shinozaki K."/>
            <person name="Nguyen H.T."/>
            <person name="Wing R.A."/>
            <person name="Cregan P."/>
            <person name="Specht J."/>
            <person name="Grimwood J."/>
            <person name="Rokhsar D."/>
            <person name="Stacey G."/>
            <person name="Shoemaker R.C."/>
            <person name="Jackson S.A."/>
        </authorList>
    </citation>
    <scope>NUCLEOTIDE SEQUENCE [LARGE SCALE GENOMIC DNA]</scope>
    <source>
        <strain evidence="2">cv. Williams 82</strain>
        <tissue evidence="1">Callus</tissue>
    </source>
</reference>
<dbReference type="EMBL" id="CM000848">
    <property type="protein sequence ID" value="KRH10906.1"/>
    <property type="molecule type" value="Genomic_DNA"/>
</dbReference>
<sequence>MTRKTRKLRIVDRVVSKFERVEGIDLSKDKEALVCITKEARNAIRNLSFLTCAPISCHSKQQMEMRAVY</sequence>
<reference evidence="1" key="3">
    <citation type="submission" date="2018-07" db="EMBL/GenBank/DDBJ databases">
        <title>WGS assembly of Glycine max.</title>
        <authorList>
            <person name="Schmutz J."/>
            <person name="Cannon S."/>
            <person name="Schlueter J."/>
            <person name="Ma J."/>
            <person name="Mitros T."/>
            <person name="Nelson W."/>
            <person name="Hyten D."/>
            <person name="Song Q."/>
            <person name="Thelen J."/>
            <person name="Cheng J."/>
            <person name="Xu D."/>
            <person name="Hellsten U."/>
            <person name="May G."/>
            <person name="Yu Y."/>
            <person name="Sakurai T."/>
            <person name="Umezawa T."/>
            <person name="Bhattacharyya M."/>
            <person name="Sandhu D."/>
            <person name="Valliyodan B."/>
            <person name="Lindquist E."/>
            <person name="Peto M."/>
            <person name="Grant D."/>
            <person name="Shu S."/>
            <person name="Goodstein D."/>
            <person name="Barry K."/>
            <person name="Futrell-Griggs M."/>
            <person name="Abernathy B."/>
            <person name="Du J."/>
            <person name="Tian Z."/>
            <person name="Zhu L."/>
            <person name="Gill N."/>
            <person name="Joshi T."/>
            <person name="Libault M."/>
            <person name="Sethuraman A."/>
            <person name="Zhang X."/>
            <person name="Shinozaki K."/>
            <person name="Nguyen H."/>
            <person name="Wing R."/>
            <person name="Cregan P."/>
            <person name="Specht J."/>
            <person name="Grimwood J."/>
            <person name="Rokhsar D."/>
            <person name="Stacey G."/>
            <person name="Shoemaker R."/>
            <person name="Jackson S."/>
        </authorList>
    </citation>
    <scope>NUCLEOTIDE SEQUENCE</scope>
    <source>
        <tissue evidence="1">Callus</tissue>
    </source>
</reference>
<dbReference type="PaxDb" id="3847-GLYMA15G08240.1"/>
<dbReference type="Gene3D" id="3.90.640.10">
    <property type="entry name" value="Actin, Chain A, domain 4"/>
    <property type="match status" value="1"/>
</dbReference>
<dbReference type="Gramene" id="KRH10906">
    <property type="protein sequence ID" value="KRH10906"/>
    <property type="gene ID" value="GLYMA_15G075900"/>
</dbReference>
<evidence type="ECO:0000313" key="1">
    <source>
        <dbReference type="EMBL" id="KRH10906.1"/>
    </source>
</evidence>
<keyword evidence="3" id="KW-1185">Reference proteome</keyword>
<dbReference type="Proteomes" id="UP000008827">
    <property type="component" value="Chromosome 15"/>
</dbReference>
<accession>A0A0R0FXA4</accession>
<reference evidence="2" key="2">
    <citation type="submission" date="2018-02" db="UniProtKB">
        <authorList>
            <consortium name="EnsemblPlants"/>
        </authorList>
    </citation>
    <scope>IDENTIFICATION</scope>
    <source>
        <strain evidence="2">Williams 82</strain>
    </source>
</reference>
<dbReference type="SMR" id="A0A0R0FXA4"/>
<dbReference type="EnsemblPlants" id="KRH10906">
    <property type="protein sequence ID" value="KRH10906"/>
    <property type="gene ID" value="GLYMA_15G075900"/>
</dbReference>